<gene>
    <name evidence="1" type="ORF">ACFSJG_26845</name>
</gene>
<dbReference type="RefSeq" id="WP_378488298.1">
    <property type="nucleotide sequence ID" value="NZ_JBHUFB010000022.1"/>
</dbReference>
<proteinExistence type="predicted"/>
<keyword evidence="2" id="KW-1185">Reference proteome</keyword>
<dbReference type="Proteomes" id="UP001597286">
    <property type="component" value="Unassembled WGS sequence"/>
</dbReference>
<comment type="caution">
    <text evidence="1">The sequence shown here is derived from an EMBL/GenBank/DDBJ whole genome shotgun (WGS) entry which is preliminary data.</text>
</comment>
<reference evidence="2" key="1">
    <citation type="journal article" date="2019" name="Int. J. Syst. Evol. Microbiol.">
        <title>The Global Catalogue of Microorganisms (GCM) 10K type strain sequencing project: providing services to taxonomists for standard genome sequencing and annotation.</title>
        <authorList>
            <consortium name="The Broad Institute Genomics Platform"/>
            <consortium name="The Broad Institute Genome Sequencing Center for Infectious Disease"/>
            <person name="Wu L."/>
            <person name="Ma J."/>
        </authorList>
    </citation>
    <scope>NUCLEOTIDE SEQUENCE [LARGE SCALE GENOMIC DNA]</scope>
    <source>
        <strain evidence="2">DT72</strain>
    </source>
</reference>
<organism evidence="1 2">
    <name type="scientific">Rhodococcus gannanensis</name>
    <dbReference type="NCBI Taxonomy" id="1960308"/>
    <lineage>
        <taxon>Bacteria</taxon>
        <taxon>Bacillati</taxon>
        <taxon>Actinomycetota</taxon>
        <taxon>Actinomycetes</taxon>
        <taxon>Mycobacteriales</taxon>
        <taxon>Nocardiaceae</taxon>
        <taxon>Rhodococcus</taxon>
    </lineage>
</organism>
<name>A0ABW4PD03_9NOCA</name>
<sequence length="147" mass="15560">MTADDTHQSTRGDDLDSLASYVREHRAGGYAVDTVAASVCAHCGGRAFAIGVDDEAGCAERLCLACDDAVLIADSADHWTEAEPVQCECPCGGEEFEIAVGFASVGDGSDDVRWVSVGLRCLRDGTLGVYTDWKIDYSPSAHLRGRA</sequence>
<evidence type="ECO:0000313" key="1">
    <source>
        <dbReference type="EMBL" id="MFD1815851.1"/>
    </source>
</evidence>
<accession>A0ABW4PD03</accession>
<evidence type="ECO:0000313" key="2">
    <source>
        <dbReference type="Proteomes" id="UP001597286"/>
    </source>
</evidence>
<dbReference type="EMBL" id="JBHUFB010000022">
    <property type="protein sequence ID" value="MFD1815851.1"/>
    <property type="molecule type" value="Genomic_DNA"/>
</dbReference>
<protein>
    <submittedName>
        <fullName evidence="1">Uncharacterized protein</fullName>
    </submittedName>
</protein>